<accession>A0ACC0PWC1</accession>
<keyword evidence="2" id="KW-1185">Reference proteome</keyword>
<protein>
    <submittedName>
        <fullName evidence="1">Uncharacterized protein</fullName>
    </submittedName>
</protein>
<dbReference type="EMBL" id="CM046389">
    <property type="protein sequence ID" value="KAI8569083.1"/>
    <property type="molecule type" value="Genomic_DNA"/>
</dbReference>
<reference evidence="1" key="1">
    <citation type="submission" date="2022-02" db="EMBL/GenBank/DDBJ databases">
        <title>Plant Genome Project.</title>
        <authorList>
            <person name="Zhang R.-G."/>
        </authorList>
    </citation>
    <scope>NUCLEOTIDE SEQUENCE</scope>
    <source>
        <strain evidence="1">AT1</strain>
    </source>
</reference>
<evidence type="ECO:0000313" key="2">
    <source>
        <dbReference type="Proteomes" id="UP001062846"/>
    </source>
</evidence>
<evidence type="ECO:0000313" key="1">
    <source>
        <dbReference type="EMBL" id="KAI8569083.1"/>
    </source>
</evidence>
<sequence>MDKGFGNRSTGCATECAMDSDNVVPVSANGLSHENGDPEQSIYGEGCIVLGEVNGTPACVYEIDGPNSNPKTDVKLEDGASNNSSSEAARASKTSFTESNGLAKSKSKEHGIKEADHSKDPKTQKGPSMAKAEKSSRPKAVVTTSVKKGKDGKGVETNTADANGSLASNSHPKQSIALGTKSRSFNDRKVADRNSKPTPVPIHARVTKQSGKSDAVSSSMNVTKSEGLMEKTKLTALRKGPTDKAEDGVDSVESTLSPTAGDDKTRKVGTLPSYDINFRCDERAEKRKEFYSKLEEKIHAMEVEKNNLEAKSKESQEAEIKMLRKSLTFKATPMPSFYQEPPPPKPELKKIPTTRAKSPKLGRKKASPTRDSEENSTGSYRAARLSLDEKSQNSNTTKGPPSHLKKPLRKSLPKLPSQKTTLSNKSGENKTDESLIKVAFHIQELSVNGVPVVEDQAQTTLVQEPIALEK</sequence>
<name>A0ACC0PWC1_RHOML</name>
<gene>
    <name evidence="1" type="ORF">RHMOL_Rhmol02G0251100</name>
</gene>
<organism evidence="1 2">
    <name type="scientific">Rhododendron molle</name>
    <name type="common">Chinese azalea</name>
    <name type="synonym">Azalea mollis</name>
    <dbReference type="NCBI Taxonomy" id="49168"/>
    <lineage>
        <taxon>Eukaryota</taxon>
        <taxon>Viridiplantae</taxon>
        <taxon>Streptophyta</taxon>
        <taxon>Embryophyta</taxon>
        <taxon>Tracheophyta</taxon>
        <taxon>Spermatophyta</taxon>
        <taxon>Magnoliopsida</taxon>
        <taxon>eudicotyledons</taxon>
        <taxon>Gunneridae</taxon>
        <taxon>Pentapetalae</taxon>
        <taxon>asterids</taxon>
        <taxon>Ericales</taxon>
        <taxon>Ericaceae</taxon>
        <taxon>Ericoideae</taxon>
        <taxon>Rhodoreae</taxon>
        <taxon>Rhododendron</taxon>
    </lineage>
</organism>
<proteinExistence type="predicted"/>
<comment type="caution">
    <text evidence="1">The sequence shown here is derived from an EMBL/GenBank/DDBJ whole genome shotgun (WGS) entry which is preliminary data.</text>
</comment>
<dbReference type="Proteomes" id="UP001062846">
    <property type="component" value="Chromosome 2"/>
</dbReference>